<evidence type="ECO:0000259" key="2">
    <source>
        <dbReference type="Pfam" id="PF01050"/>
    </source>
</evidence>
<proteinExistence type="predicted"/>
<gene>
    <name evidence="3" type="ORF">KTH90_03915</name>
</gene>
<dbReference type="InterPro" id="IPR014710">
    <property type="entry name" value="RmlC-like_jellyroll"/>
</dbReference>
<dbReference type="InterPro" id="IPR029044">
    <property type="entry name" value="Nucleotide-diphossugar_trans"/>
</dbReference>
<protein>
    <submittedName>
        <fullName evidence="3">Cupin domain-containing protein</fullName>
    </submittedName>
</protein>
<dbReference type="PANTHER" id="PTHR46390">
    <property type="entry name" value="MANNOSE-1-PHOSPHATE GUANYLYLTRANSFERASE"/>
    <property type="match status" value="1"/>
</dbReference>
<accession>A0ABS6K3P9</accession>
<evidence type="ECO:0000313" key="4">
    <source>
        <dbReference type="Proteomes" id="UP001314681"/>
    </source>
</evidence>
<feature type="domain" description="Nucleotidyl transferase" evidence="1">
    <location>
        <begin position="4"/>
        <end position="276"/>
    </location>
</feature>
<dbReference type="SUPFAM" id="SSF53448">
    <property type="entry name" value="Nucleotide-diphospho-sugar transferases"/>
    <property type="match status" value="1"/>
</dbReference>
<dbReference type="InterPro" id="IPR005835">
    <property type="entry name" value="NTP_transferase_dom"/>
</dbReference>
<dbReference type="CDD" id="cd02213">
    <property type="entry name" value="cupin_PMI_typeII_C"/>
    <property type="match status" value="1"/>
</dbReference>
<dbReference type="Proteomes" id="UP001314681">
    <property type="component" value="Unassembled WGS sequence"/>
</dbReference>
<evidence type="ECO:0000259" key="1">
    <source>
        <dbReference type="Pfam" id="PF00483"/>
    </source>
</evidence>
<dbReference type="Pfam" id="PF01050">
    <property type="entry name" value="MannoseP_isomer"/>
    <property type="match status" value="1"/>
</dbReference>
<dbReference type="Gene3D" id="3.90.550.10">
    <property type="entry name" value="Spore Coat Polysaccharide Biosynthesis Protein SpsA, Chain A"/>
    <property type="match status" value="1"/>
</dbReference>
<dbReference type="PANTHER" id="PTHR46390:SF1">
    <property type="entry name" value="MANNOSE-1-PHOSPHATE GUANYLYLTRANSFERASE"/>
    <property type="match status" value="1"/>
</dbReference>
<dbReference type="Pfam" id="PF00483">
    <property type="entry name" value="NTP_transferase"/>
    <property type="match status" value="1"/>
</dbReference>
<keyword evidence="4" id="KW-1185">Reference proteome</keyword>
<dbReference type="RefSeq" id="WP_238726273.1">
    <property type="nucleotide sequence ID" value="NZ_JAHQCX010000002.1"/>
</dbReference>
<comment type="caution">
    <text evidence="3">The sequence shown here is derived from an EMBL/GenBank/DDBJ whole genome shotgun (WGS) entry which is preliminary data.</text>
</comment>
<organism evidence="3 4">
    <name type="scientific">Diplocloster modestus</name>
    <dbReference type="NCBI Taxonomy" id="2850322"/>
    <lineage>
        <taxon>Bacteria</taxon>
        <taxon>Bacillati</taxon>
        <taxon>Bacillota</taxon>
        <taxon>Clostridia</taxon>
        <taxon>Lachnospirales</taxon>
        <taxon>Lachnospiraceae</taxon>
        <taxon>Diplocloster</taxon>
    </lineage>
</organism>
<sequence>MNIILLSGGSGKRLWPLSNDHRSKQFLKLLKKEDGSYESMVQRVYRQIKEAGIRANIVIATNNSQVDFIKTQLGEEVDIVVEPERRDTFPAIALSSAYLALEKKADPGEPVLVLPVDPYAELEYFHVIQRMEAAVQQNAADIVLMGIKPTYPSAKYGYIIPECGQGAAGDRENQSLCLVERFTEKPSEEEAGRLIAEGAFWNGGVFAYKLGYLMNLIEKYQAGSTFEGIRQNYGRLKKISFDYEVVEKANSVAMVPYQEKWKDLGTWNTLTEEMEEAAIGPVTIGEGAENTHVINELDIPMVVLGTTDLVVAASPDGILVSNKHKSSYLKPYVDGLNDRPMYEERRWGEYKVLDYMTHEDGIKSLTKHLAIKEGQAISYQRHLMRDEIWTIIDGTGDLVIDGHVRNVRRGDVAYITKGQKHAMRAVTDLEFIEVQIGKTLIEEDIERLEWTW</sequence>
<dbReference type="SUPFAM" id="SSF51182">
    <property type="entry name" value="RmlC-like cupins"/>
    <property type="match status" value="1"/>
</dbReference>
<name>A0ABS6K3P9_9FIRM</name>
<dbReference type="InterPro" id="IPR011051">
    <property type="entry name" value="RmlC_Cupin_sf"/>
</dbReference>
<reference evidence="3 4" key="1">
    <citation type="submission" date="2021-06" db="EMBL/GenBank/DDBJ databases">
        <title>Description of novel taxa of the family Lachnospiraceae.</title>
        <authorList>
            <person name="Chaplin A.V."/>
            <person name="Sokolova S.R."/>
            <person name="Pikina A.P."/>
            <person name="Korzhanova M."/>
            <person name="Belova V."/>
            <person name="Korostin D."/>
            <person name="Efimov B.A."/>
        </authorList>
    </citation>
    <scope>NUCLEOTIDE SEQUENCE [LARGE SCALE GENOMIC DNA]</scope>
    <source>
        <strain evidence="3 4">ASD4241</strain>
    </source>
</reference>
<dbReference type="InterPro" id="IPR001538">
    <property type="entry name" value="Man6P_isomerase-2_C"/>
</dbReference>
<dbReference type="InterPro" id="IPR051161">
    <property type="entry name" value="Mannose-6P_isomerase_type2"/>
</dbReference>
<dbReference type="EMBL" id="JAHQCX010000002">
    <property type="protein sequence ID" value="MBU9725154.1"/>
    <property type="molecule type" value="Genomic_DNA"/>
</dbReference>
<dbReference type="Gene3D" id="2.60.120.10">
    <property type="entry name" value="Jelly Rolls"/>
    <property type="match status" value="1"/>
</dbReference>
<feature type="domain" description="Mannose-6-phosphate isomerase type II C-terminal" evidence="2">
    <location>
        <begin position="345"/>
        <end position="449"/>
    </location>
</feature>
<evidence type="ECO:0000313" key="3">
    <source>
        <dbReference type="EMBL" id="MBU9725154.1"/>
    </source>
</evidence>